<gene>
    <name evidence="2" type="ORF">DVH02_29025</name>
</gene>
<dbReference type="EMBL" id="QQNA01000283">
    <property type="protein sequence ID" value="RDG34740.1"/>
    <property type="molecule type" value="Genomic_DNA"/>
</dbReference>
<dbReference type="Proteomes" id="UP000253741">
    <property type="component" value="Unassembled WGS sequence"/>
</dbReference>
<feature type="domain" description="GmrSD restriction endonucleases N-terminal" evidence="1">
    <location>
        <begin position="33"/>
        <end position="276"/>
    </location>
</feature>
<sequence>MQSSVTPSGLSAVHILSGSKRGKRSVALDSLKLSDVLKDVASGVLQLPDFQRNWKWDDERIRALVATVTLDYPLGVVMALQTGGTSPFKARTLKGAEDADGTVPDLLLLDGQQRLTSLFQALHRDLPVETVDARGKDLRRWYYIDIAKAIGEPADRDDAVVSVPEDRILKSDFARKVVFDLSTTDGECAAGYFPLHLVFDTQRVNAWQQKFVSADPANWGVWGQFVERVLNHMNAFQVPMIKLAASTTLDAVCAVFERVNTGGVPLNVFELLTATYAGNQPHFAEHGDYYRLPVQWEGIKKGLTQNHPVFGRPEADLEDGLSSSDFLQAVALVHTWERKQANPRASVSCKRRDLLNLPLAEFRRLAPRLAEAFQWVGAFLERQCIIRSADLPYRTQLVPLAAVRAVLGEETDRPGSDERITQWYWCGVLGEMYGGSTESRFTRDVEQLIGWIRGVEGVVPDTVSEAAFLDDRLNSLTTRNSAAYKGIYALLVKQGAVDWYYSDAPLNAGRLVEHNVEVRQVFSKAWVAKNYYAYSARANSIVNKTPLSFRAGRGMTGSPAVYLKSLVLESGMRAEWFDDVVATHLIDPATLHTADFEQFYENRAKQLLELVMSAMGKRTVFRDTAGW</sequence>
<comment type="caution">
    <text evidence="2">The sequence shown here is derived from an EMBL/GenBank/DDBJ whole genome shotgun (WGS) entry which is preliminary data.</text>
</comment>
<evidence type="ECO:0000259" key="1">
    <source>
        <dbReference type="Pfam" id="PF03235"/>
    </source>
</evidence>
<dbReference type="AlphaFoldDB" id="A0A370AYT6"/>
<dbReference type="PANTHER" id="PTHR37292">
    <property type="entry name" value="VNG6097C"/>
    <property type="match status" value="1"/>
</dbReference>
<evidence type="ECO:0000313" key="3">
    <source>
        <dbReference type="Proteomes" id="UP000253741"/>
    </source>
</evidence>
<dbReference type="OrthoDB" id="9787127at2"/>
<organism evidence="2 3">
    <name type="scientific">Streptomyces corynorhini</name>
    <dbReference type="NCBI Taxonomy" id="2282652"/>
    <lineage>
        <taxon>Bacteria</taxon>
        <taxon>Bacillati</taxon>
        <taxon>Actinomycetota</taxon>
        <taxon>Actinomycetes</taxon>
        <taxon>Kitasatosporales</taxon>
        <taxon>Streptomycetaceae</taxon>
        <taxon>Streptomyces</taxon>
    </lineage>
</organism>
<keyword evidence="3" id="KW-1185">Reference proteome</keyword>
<evidence type="ECO:0000313" key="2">
    <source>
        <dbReference type="EMBL" id="RDG34740.1"/>
    </source>
</evidence>
<dbReference type="PANTHER" id="PTHR37292:SF2">
    <property type="entry name" value="DUF262 DOMAIN-CONTAINING PROTEIN"/>
    <property type="match status" value="1"/>
</dbReference>
<proteinExistence type="predicted"/>
<name>A0A370AYT6_9ACTN</name>
<accession>A0A370AYT6</accession>
<dbReference type="InterPro" id="IPR004919">
    <property type="entry name" value="GmrSD_N"/>
</dbReference>
<reference evidence="2 3" key="1">
    <citation type="submission" date="2018-07" db="EMBL/GenBank/DDBJ databases">
        <title>Streptomyces species from bats.</title>
        <authorList>
            <person name="Dunlap C."/>
        </authorList>
    </citation>
    <scope>NUCLEOTIDE SEQUENCE [LARGE SCALE GENOMIC DNA]</scope>
    <source>
        <strain evidence="2 3">AC230</strain>
    </source>
</reference>
<dbReference type="Pfam" id="PF03235">
    <property type="entry name" value="GmrSD_N"/>
    <property type="match status" value="1"/>
</dbReference>
<protein>
    <submittedName>
        <fullName evidence="2">DUF262 domain-containing protein</fullName>
    </submittedName>
</protein>